<evidence type="ECO:0000313" key="2">
    <source>
        <dbReference type="EMBL" id="TKA80648.1"/>
    </source>
</evidence>
<gene>
    <name evidence="2" type="ORF">B0A55_01875</name>
</gene>
<protein>
    <submittedName>
        <fullName evidence="2">Uncharacterized protein</fullName>
    </submittedName>
</protein>
<sequence>MSDTLSGSQEAADYRDDWYGADCELNLALAHQKDTGEKGGEPSKLVKMVRNSNRTPLKIAAHMQYLLGYSSTYRQTSHPNISHASVVVQTMPRQKSSPPAVGGSGTGSGMPPTGLDPA</sequence>
<reference evidence="2 3" key="1">
    <citation type="submission" date="2017-03" db="EMBL/GenBank/DDBJ databases">
        <title>Genomes of endolithic fungi from Antarctica.</title>
        <authorList>
            <person name="Coleine C."/>
            <person name="Masonjones S."/>
            <person name="Stajich J.E."/>
        </authorList>
    </citation>
    <scope>NUCLEOTIDE SEQUENCE [LARGE SCALE GENOMIC DNA]</scope>
    <source>
        <strain evidence="2 3">CCFEE 5184</strain>
    </source>
</reference>
<name>A0A4U0XXJ0_9PEZI</name>
<feature type="region of interest" description="Disordered" evidence="1">
    <location>
        <begin position="88"/>
        <end position="118"/>
    </location>
</feature>
<dbReference type="Proteomes" id="UP000309340">
    <property type="component" value="Unassembled WGS sequence"/>
</dbReference>
<accession>A0A4U0XXJ0</accession>
<organism evidence="2 3">
    <name type="scientific">Friedmanniomyces simplex</name>
    <dbReference type="NCBI Taxonomy" id="329884"/>
    <lineage>
        <taxon>Eukaryota</taxon>
        <taxon>Fungi</taxon>
        <taxon>Dikarya</taxon>
        <taxon>Ascomycota</taxon>
        <taxon>Pezizomycotina</taxon>
        <taxon>Dothideomycetes</taxon>
        <taxon>Dothideomycetidae</taxon>
        <taxon>Mycosphaerellales</taxon>
        <taxon>Teratosphaeriaceae</taxon>
        <taxon>Friedmanniomyces</taxon>
    </lineage>
</organism>
<proteinExistence type="predicted"/>
<dbReference type="EMBL" id="NAJQ01000066">
    <property type="protein sequence ID" value="TKA80648.1"/>
    <property type="molecule type" value="Genomic_DNA"/>
</dbReference>
<dbReference type="AlphaFoldDB" id="A0A4U0XXJ0"/>
<feature type="compositionally biased region" description="Low complexity" evidence="1">
    <location>
        <begin position="109"/>
        <end position="118"/>
    </location>
</feature>
<evidence type="ECO:0000313" key="3">
    <source>
        <dbReference type="Proteomes" id="UP000309340"/>
    </source>
</evidence>
<evidence type="ECO:0000256" key="1">
    <source>
        <dbReference type="SAM" id="MobiDB-lite"/>
    </source>
</evidence>
<comment type="caution">
    <text evidence="2">The sequence shown here is derived from an EMBL/GenBank/DDBJ whole genome shotgun (WGS) entry which is preliminary data.</text>
</comment>
<keyword evidence="3" id="KW-1185">Reference proteome</keyword>